<dbReference type="PANTHER" id="PTHR13767:SF2">
    <property type="entry name" value="PSEUDOURIDYLATE SYNTHASE TRUB1"/>
    <property type="match status" value="1"/>
</dbReference>
<protein>
    <recommendedName>
        <fullName evidence="5">tRNA pseudouridine synthase B</fullName>
        <ecNumber evidence="5">5.4.99.25</ecNumber>
    </recommendedName>
    <alternativeName>
        <fullName evidence="5">tRNA pseudouridine(55) synthase</fullName>
        <shortName evidence="5">Psi55 synthase</shortName>
    </alternativeName>
    <alternativeName>
        <fullName evidence="5">tRNA pseudouridylate synthase</fullName>
    </alternativeName>
    <alternativeName>
        <fullName evidence="5">tRNA-uridine isomerase</fullName>
    </alternativeName>
</protein>
<evidence type="ECO:0000313" key="8">
    <source>
        <dbReference type="Proteomes" id="UP000228503"/>
    </source>
</evidence>
<keyword evidence="3 5" id="KW-0819">tRNA processing</keyword>
<accession>A0A2M7TYS4</accession>
<dbReference type="NCBIfam" id="TIGR00431">
    <property type="entry name" value="TruB"/>
    <property type="match status" value="1"/>
</dbReference>
<dbReference type="GO" id="GO:0031119">
    <property type="term" value="P:tRNA pseudouridine synthesis"/>
    <property type="evidence" value="ECO:0007669"/>
    <property type="project" value="UniProtKB-UniRule"/>
</dbReference>
<dbReference type="GO" id="GO:1990481">
    <property type="term" value="P:mRNA pseudouridine synthesis"/>
    <property type="evidence" value="ECO:0007669"/>
    <property type="project" value="TreeGrafter"/>
</dbReference>
<dbReference type="SUPFAM" id="SSF55120">
    <property type="entry name" value="Pseudouridine synthase"/>
    <property type="match status" value="1"/>
</dbReference>
<dbReference type="PANTHER" id="PTHR13767">
    <property type="entry name" value="TRNA-PSEUDOURIDINE SYNTHASE"/>
    <property type="match status" value="1"/>
</dbReference>
<dbReference type="EC" id="5.4.99.25" evidence="5"/>
<organism evidence="7 8">
    <name type="scientific">Candidatus Roizmanbacteria bacterium CG_4_10_14_0_2_um_filter_39_13</name>
    <dbReference type="NCBI Taxonomy" id="1974825"/>
    <lineage>
        <taxon>Bacteria</taxon>
        <taxon>Candidatus Roizmaniibacteriota</taxon>
    </lineage>
</organism>
<evidence type="ECO:0000256" key="3">
    <source>
        <dbReference type="ARBA" id="ARBA00022694"/>
    </source>
</evidence>
<dbReference type="Gene3D" id="3.30.2350.10">
    <property type="entry name" value="Pseudouridine synthase"/>
    <property type="match status" value="1"/>
</dbReference>
<feature type="domain" description="Pseudouridine synthase II N-terminal" evidence="6">
    <location>
        <begin position="21"/>
        <end position="172"/>
    </location>
</feature>
<dbReference type="AlphaFoldDB" id="A0A2M7TYS4"/>
<evidence type="ECO:0000256" key="1">
    <source>
        <dbReference type="ARBA" id="ARBA00000385"/>
    </source>
</evidence>
<dbReference type="InterPro" id="IPR002501">
    <property type="entry name" value="PsdUridine_synth_N"/>
</dbReference>
<dbReference type="GO" id="GO:0160148">
    <property type="term" value="F:tRNA pseudouridine(55) synthase activity"/>
    <property type="evidence" value="ECO:0007669"/>
    <property type="project" value="UniProtKB-EC"/>
</dbReference>
<comment type="similarity">
    <text evidence="2 5">Belongs to the pseudouridine synthase TruB family. Type 1 subfamily.</text>
</comment>
<evidence type="ECO:0000313" key="7">
    <source>
        <dbReference type="EMBL" id="PIZ62984.1"/>
    </source>
</evidence>
<gene>
    <name evidence="5 7" type="primary">truB</name>
    <name evidence="7" type="ORF">COY16_03095</name>
</gene>
<dbReference type="GO" id="GO:0003723">
    <property type="term" value="F:RNA binding"/>
    <property type="evidence" value="ECO:0007669"/>
    <property type="project" value="InterPro"/>
</dbReference>
<evidence type="ECO:0000256" key="5">
    <source>
        <dbReference type="HAMAP-Rule" id="MF_01080"/>
    </source>
</evidence>
<feature type="active site" description="Nucleophile" evidence="5">
    <location>
        <position position="36"/>
    </location>
</feature>
<evidence type="ECO:0000256" key="4">
    <source>
        <dbReference type="ARBA" id="ARBA00023235"/>
    </source>
</evidence>
<evidence type="ECO:0000256" key="2">
    <source>
        <dbReference type="ARBA" id="ARBA00005642"/>
    </source>
</evidence>
<dbReference type="EMBL" id="PFOB01000038">
    <property type="protein sequence ID" value="PIZ62984.1"/>
    <property type="molecule type" value="Genomic_DNA"/>
</dbReference>
<name>A0A2M7TYS4_9BACT</name>
<evidence type="ECO:0000259" key="6">
    <source>
        <dbReference type="Pfam" id="PF01509"/>
    </source>
</evidence>
<dbReference type="InterPro" id="IPR020103">
    <property type="entry name" value="PsdUridine_synth_cat_dom_sf"/>
</dbReference>
<comment type="catalytic activity">
    <reaction evidence="1 5">
        <text>uridine(55) in tRNA = pseudouridine(55) in tRNA</text>
        <dbReference type="Rhea" id="RHEA:42532"/>
        <dbReference type="Rhea" id="RHEA-COMP:10101"/>
        <dbReference type="Rhea" id="RHEA-COMP:10102"/>
        <dbReference type="ChEBI" id="CHEBI:65314"/>
        <dbReference type="ChEBI" id="CHEBI:65315"/>
        <dbReference type="EC" id="5.4.99.25"/>
    </reaction>
</comment>
<dbReference type="Proteomes" id="UP000228503">
    <property type="component" value="Unassembled WGS sequence"/>
</dbReference>
<dbReference type="InterPro" id="IPR014780">
    <property type="entry name" value="tRNA_psdUridine_synth_TruB"/>
</dbReference>
<comment type="function">
    <text evidence="5">Responsible for synthesis of pseudouridine from uracil-55 in the psi GC loop of transfer RNAs.</text>
</comment>
<proteinExistence type="inferred from homology"/>
<sequence>MIISVYKPKGITSYDVIRKLKEKYPREKIGHGGTLDPLAEGVLVVGIGREGTRQLQIILKGTKKTYEATIELGKTSLTDDSEGPIINTNNSHIVPTEQELIAVLSSFKGTTLQTPPKYSAVKINGVPAYKRARRGEQFVLQPKNIIIHSIKLLKYDFPHVQIEVACESGVYIRSLARDVGTKLKVGAYVSSLIRTAVGSYTRNDSINLS</sequence>
<dbReference type="HAMAP" id="MF_01080">
    <property type="entry name" value="TruB_bact"/>
    <property type="match status" value="1"/>
</dbReference>
<keyword evidence="4 5" id="KW-0413">Isomerase</keyword>
<reference evidence="8" key="1">
    <citation type="submission" date="2017-09" db="EMBL/GenBank/DDBJ databases">
        <title>Depth-based differentiation of microbial function through sediment-hosted aquifers and enrichment of novel symbionts in the deep terrestrial subsurface.</title>
        <authorList>
            <person name="Probst A.J."/>
            <person name="Ladd B."/>
            <person name="Jarett J.K."/>
            <person name="Geller-Mcgrath D.E."/>
            <person name="Sieber C.M.K."/>
            <person name="Emerson J.B."/>
            <person name="Anantharaman K."/>
            <person name="Thomas B.C."/>
            <person name="Malmstrom R."/>
            <person name="Stieglmeier M."/>
            <person name="Klingl A."/>
            <person name="Woyke T."/>
            <person name="Ryan C.M."/>
            <person name="Banfield J.F."/>
        </authorList>
    </citation>
    <scope>NUCLEOTIDE SEQUENCE [LARGE SCALE GENOMIC DNA]</scope>
</reference>
<dbReference type="Pfam" id="PF01509">
    <property type="entry name" value="TruB_N"/>
    <property type="match status" value="1"/>
</dbReference>
<dbReference type="CDD" id="cd02573">
    <property type="entry name" value="PseudoU_synth_EcTruB"/>
    <property type="match status" value="1"/>
</dbReference>
<comment type="caution">
    <text evidence="7">The sequence shown here is derived from an EMBL/GenBank/DDBJ whole genome shotgun (WGS) entry which is preliminary data.</text>
</comment>